<sequence length="115" mass="13159">MVEVTFCETGEWWLISPEGRRLTLYGSPEYAPGQQSIAVMCPGLEYGGGQPNSVQIFRLQQGVLRPLWEMRPTSWEPEELFWTDANTLYLKREEYPGGRQGAMTYWRLTVAAAPK</sequence>
<evidence type="ECO:0000313" key="1">
    <source>
        <dbReference type="EMBL" id="RSK42397.1"/>
    </source>
</evidence>
<evidence type="ECO:0000313" key="2">
    <source>
        <dbReference type="Proteomes" id="UP000270291"/>
    </source>
</evidence>
<gene>
    <name evidence="1" type="ORF">EI293_15890</name>
</gene>
<dbReference type="Proteomes" id="UP000270291">
    <property type="component" value="Unassembled WGS sequence"/>
</dbReference>
<organism evidence="1 2">
    <name type="scientific">Hymenobacter perfusus</name>
    <dbReference type="NCBI Taxonomy" id="1236770"/>
    <lineage>
        <taxon>Bacteria</taxon>
        <taxon>Pseudomonadati</taxon>
        <taxon>Bacteroidota</taxon>
        <taxon>Cytophagia</taxon>
        <taxon>Cytophagales</taxon>
        <taxon>Hymenobacteraceae</taxon>
        <taxon>Hymenobacter</taxon>
    </lineage>
</organism>
<dbReference type="EMBL" id="RWIU01000005">
    <property type="protein sequence ID" value="RSK42397.1"/>
    <property type="molecule type" value="Genomic_DNA"/>
</dbReference>
<accession>A0A3R9P1Q1</accession>
<comment type="caution">
    <text evidence="1">The sequence shown here is derived from an EMBL/GenBank/DDBJ whole genome shotgun (WGS) entry which is preliminary data.</text>
</comment>
<dbReference type="AlphaFoldDB" id="A0A3R9P1Q1"/>
<protein>
    <submittedName>
        <fullName evidence="1">Uncharacterized protein</fullName>
    </submittedName>
</protein>
<reference evidence="1 2" key="1">
    <citation type="submission" date="2018-12" db="EMBL/GenBank/DDBJ databases">
        <authorList>
            <person name="Feng G."/>
            <person name="Zhu H."/>
        </authorList>
    </citation>
    <scope>NUCLEOTIDE SEQUENCE [LARGE SCALE GENOMIC DNA]</scope>
    <source>
        <strain evidence="1 2">LMG 26000</strain>
    </source>
</reference>
<keyword evidence="2" id="KW-1185">Reference proteome</keyword>
<name>A0A3R9P1Q1_9BACT</name>
<proteinExistence type="predicted"/>
<dbReference type="OrthoDB" id="879985at2"/>